<feature type="transmembrane region" description="Helical" evidence="7">
    <location>
        <begin position="116"/>
        <end position="136"/>
    </location>
</feature>
<evidence type="ECO:0000313" key="8">
    <source>
        <dbReference type="EMBL" id="RXG23443.1"/>
    </source>
</evidence>
<dbReference type="AlphaFoldDB" id="A0A4Q0P9N4"/>
<feature type="transmembrane region" description="Helical" evidence="7">
    <location>
        <begin position="209"/>
        <end position="226"/>
    </location>
</feature>
<feature type="transmembrane region" description="Helical" evidence="7">
    <location>
        <begin position="258"/>
        <end position="281"/>
    </location>
</feature>
<dbReference type="GO" id="GO:0005886">
    <property type="term" value="C:plasma membrane"/>
    <property type="evidence" value="ECO:0007669"/>
    <property type="project" value="UniProtKB-SubCell"/>
</dbReference>
<keyword evidence="5 7" id="KW-1133">Transmembrane helix</keyword>
<evidence type="ECO:0000256" key="3">
    <source>
        <dbReference type="ARBA" id="ARBA00022475"/>
    </source>
</evidence>
<evidence type="ECO:0000256" key="6">
    <source>
        <dbReference type="ARBA" id="ARBA00023136"/>
    </source>
</evidence>
<dbReference type="PANTHER" id="PTHR30106">
    <property type="entry name" value="INNER MEMBRANE PROTEIN YEIH-RELATED"/>
    <property type="match status" value="1"/>
</dbReference>
<evidence type="ECO:0000256" key="4">
    <source>
        <dbReference type="ARBA" id="ARBA00022692"/>
    </source>
</evidence>
<dbReference type="Pfam" id="PF03601">
    <property type="entry name" value="Cons_hypoth698"/>
    <property type="match status" value="1"/>
</dbReference>
<feature type="transmembrane region" description="Helical" evidence="7">
    <location>
        <begin position="57"/>
        <end position="79"/>
    </location>
</feature>
<dbReference type="RefSeq" id="WP_128756969.1">
    <property type="nucleotide sequence ID" value="NZ_QOVM01000002.1"/>
</dbReference>
<evidence type="ECO:0000256" key="2">
    <source>
        <dbReference type="ARBA" id="ARBA00007977"/>
    </source>
</evidence>
<proteinExistence type="inferred from homology"/>
<organism evidence="8 9">
    <name type="scientific">Leeuwenhoekiella aequorea</name>
    <dbReference type="NCBI Taxonomy" id="283736"/>
    <lineage>
        <taxon>Bacteria</taxon>
        <taxon>Pseudomonadati</taxon>
        <taxon>Bacteroidota</taxon>
        <taxon>Flavobacteriia</taxon>
        <taxon>Flavobacteriales</taxon>
        <taxon>Flavobacteriaceae</taxon>
        <taxon>Leeuwenhoekiella</taxon>
    </lineage>
</organism>
<name>A0A4Q0P9N4_9FLAO</name>
<comment type="similarity">
    <text evidence="2">Belongs to the UPF0324 family.</text>
</comment>
<comment type="subcellular location">
    <subcellularLocation>
        <location evidence="1">Cell membrane</location>
        <topology evidence="1">Multi-pass membrane protein</topology>
    </subcellularLocation>
</comment>
<feature type="transmembrane region" description="Helical" evidence="7">
    <location>
        <begin position="142"/>
        <end position="163"/>
    </location>
</feature>
<evidence type="ECO:0000256" key="7">
    <source>
        <dbReference type="SAM" id="Phobius"/>
    </source>
</evidence>
<reference evidence="8 9" key="1">
    <citation type="submission" date="2018-07" db="EMBL/GenBank/DDBJ databases">
        <title>Leeuwenhoekiella genomics.</title>
        <authorList>
            <person name="Tahon G."/>
            <person name="Willems A."/>
        </authorList>
    </citation>
    <scope>NUCLEOTIDE SEQUENCE [LARGE SCALE GENOMIC DNA]</scope>
    <source>
        <strain evidence="8 9">LMG 22550</strain>
    </source>
</reference>
<keyword evidence="3" id="KW-1003">Cell membrane</keyword>
<feature type="transmembrane region" description="Helical" evidence="7">
    <location>
        <begin position="293"/>
        <end position="313"/>
    </location>
</feature>
<keyword evidence="4 7" id="KW-0812">Transmembrane</keyword>
<comment type="caution">
    <text evidence="8">The sequence shown here is derived from an EMBL/GenBank/DDBJ whole genome shotgun (WGS) entry which is preliminary data.</text>
</comment>
<evidence type="ECO:0000256" key="1">
    <source>
        <dbReference type="ARBA" id="ARBA00004651"/>
    </source>
</evidence>
<feature type="transmembrane region" description="Helical" evidence="7">
    <location>
        <begin position="85"/>
        <end position="104"/>
    </location>
</feature>
<keyword evidence="6 7" id="KW-0472">Membrane</keyword>
<evidence type="ECO:0000256" key="5">
    <source>
        <dbReference type="ARBA" id="ARBA00022989"/>
    </source>
</evidence>
<dbReference type="Proteomes" id="UP000289238">
    <property type="component" value="Unassembled WGS sequence"/>
</dbReference>
<sequence>MNYADRIIENRYFSYIVYGLLIIVCLTTRVNAPLALLLGLVVAQLVKNPFEELSQKIIQVLLKCAVVGLGFGMNLQNALEVGKEGFNLTIFSITTTLFFGIVAGKYLGIDKKISQLIASGTAICGGSAIAAISPIIRANPKQISVGLGIVFMLNSIALFVFPALGHLFEMTQHQFGMWCAIAIHDTSSVIGAANVYGNEALQVAATVKLARALWIIPVSIFFVLFSKGNSRSIIIPYFILFFILAIVASTYLNPVQVAAPYIVSASKISLTLVLFLIGSTLNFKLLKDVGMKPILLGIGLWIFIAVSSLLVIMN</sequence>
<keyword evidence="9" id="KW-1185">Reference proteome</keyword>
<dbReference type="EMBL" id="QOVM01000002">
    <property type="protein sequence ID" value="RXG23443.1"/>
    <property type="molecule type" value="Genomic_DNA"/>
</dbReference>
<gene>
    <name evidence="8" type="ORF">DSM00_1057</name>
</gene>
<dbReference type="PANTHER" id="PTHR30106:SF1">
    <property type="entry name" value="UPF0324 MEMBRANE PROTEIN FN0533"/>
    <property type="match status" value="1"/>
</dbReference>
<evidence type="ECO:0000313" key="9">
    <source>
        <dbReference type="Proteomes" id="UP000289238"/>
    </source>
</evidence>
<accession>A0A4Q0P9N4</accession>
<dbReference type="InterPro" id="IPR018383">
    <property type="entry name" value="UPF0324_pro"/>
</dbReference>
<feature type="transmembrane region" description="Helical" evidence="7">
    <location>
        <begin position="233"/>
        <end position="252"/>
    </location>
</feature>
<feature type="transmembrane region" description="Helical" evidence="7">
    <location>
        <begin position="12"/>
        <end position="45"/>
    </location>
</feature>
<protein>
    <submittedName>
        <fullName evidence="8">Putative integral membrane protein (TIGR00698 family)</fullName>
    </submittedName>
</protein>
<dbReference type="OrthoDB" id="9811391at2"/>